<sequence length="340" mass="36358">MQRIRLTNTVFEGLNNVYVLEGPANGDRGEELVLVDAGVALPDVREQLAAGLADFGHEIADVDRVLLTHWHADHAGLAGAIQAESGATVHVHEADAPLVAGDEASVEEERRLQQEKFREWGIPEQTRAELVDFLTDHADLSGEPCDVTPFAGGDEFAVGGRTLEAVHLPGHAAGLSAFHDPAADEAFVGDVILPKYTPNVGGADIRVDDPLGRYVRSLLDLIDLDPGTAWPGHRDRIDDPAGRAATILRHHVERTENVVDALADLGPSTPWEVSAALFGDLHGIHVLHGPGEAYAHLDHLAGAGVVERDGTRYTLVDADPAVSALFPDPGIDRVVEWTGE</sequence>
<dbReference type="Gene3D" id="3.60.15.10">
    <property type="entry name" value="Ribonuclease Z/Hydroxyacylglutathione hydrolase-like"/>
    <property type="match status" value="1"/>
</dbReference>
<evidence type="ECO:0000313" key="3">
    <source>
        <dbReference type="Proteomes" id="UP001596443"/>
    </source>
</evidence>
<dbReference type="AlphaFoldDB" id="A0ABD5T7N6"/>
<dbReference type="InterPro" id="IPR001279">
    <property type="entry name" value="Metallo-B-lactamas"/>
</dbReference>
<dbReference type="CDD" id="cd07725">
    <property type="entry name" value="TTHA1429-like_MBL-fold"/>
    <property type="match status" value="1"/>
</dbReference>
<dbReference type="Proteomes" id="UP001596443">
    <property type="component" value="Unassembled WGS sequence"/>
</dbReference>
<dbReference type="Gene3D" id="1.10.10.10">
    <property type="entry name" value="Winged helix-like DNA-binding domain superfamily/Winged helix DNA-binding domain"/>
    <property type="match status" value="1"/>
</dbReference>
<gene>
    <name evidence="2" type="ORF">ACFQFD_05030</name>
</gene>
<keyword evidence="3" id="KW-1185">Reference proteome</keyword>
<organism evidence="2 3">
    <name type="scientific">Halobaculum halobium</name>
    <dbReference type="NCBI Taxonomy" id="3032281"/>
    <lineage>
        <taxon>Archaea</taxon>
        <taxon>Methanobacteriati</taxon>
        <taxon>Methanobacteriota</taxon>
        <taxon>Stenosarchaea group</taxon>
        <taxon>Halobacteria</taxon>
        <taxon>Halobacteriales</taxon>
        <taxon>Haloferacaceae</taxon>
        <taxon>Halobaculum</taxon>
    </lineage>
</organism>
<dbReference type="InterPro" id="IPR036388">
    <property type="entry name" value="WH-like_DNA-bd_sf"/>
</dbReference>
<dbReference type="EMBL" id="JBHSWX010000012">
    <property type="protein sequence ID" value="MFC6785358.1"/>
    <property type="molecule type" value="Genomic_DNA"/>
</dbReference>
<dbReference type="InterPro" id="IPR036866">
    <property type="entry name" value="RibonucZ/Hydroxyglut_hydro"/>
</dbReference>
<dbReference type="SUPFAM" id="SSF56281">
    <property type="entry name" value="Metallo-hydrolase/oxidoreductase"/>
    <property type="match status" value="1"/>
</dbReference>
<evidence type="ECO:0000259" key="1">
    <source>
        <dbReference type="SMART" id="SM00849"/>
    </source>
</evidence>
<evidence type="ECO:0000313" key="2">
    <source>
        <dbReference type="EMBL" id="MFC6785358.1"/>
    </source>
</evidence>
<dbReference type="SMART" id="SM00849">
    <property type="entry name" value="Lactamase_B"/>
    <property type="match status" value="1"/>
</dbReference>
<dbReference type="Pfam" id="PF00753">
    <property type="entry name" value="Lactamase_B"/>
    <property type="match status" value="1"/>
</dbReference>
<dbReference type="PANTHER" id="PTHR23131">
    <property type="entry name" value="ENDORIBONUCLEASE LACTB2"/>
    <property type="match status" value="1"/>
</dbReference>
<dbReference type="PANTHER" id="PTHR23131:SF4">
    <property type="entry name" value="METALLO-BETA-LACTAMASE SUPERFAMILY POTEIN"/>
    <property type="match status" value="1"/>
</dbReference>
<proteinExistence type="predicted"/>
<dbReference type="RefSeq" id="WP_284062219.1">
    <property type="nucleotide sequence ID" value="NZ_CP126158.1"/>
</dbReference>
<dbReference type="InterPro" id="IPR050662">
    <property type="entry name" value="Sec-metab_biosynth-thioest"/>
</dbReference>
<protein>
    <submittedName>
        <fullName evidence="2">MBL fold metallo-hydrolase</fullName>
    </submittedName>
</protein>
<dbReference type="GeneID" id="81208386"/>
<reference evidence="2 3" key="1">
    <citation type="journal article" date="2019" name="Int. J. Syst. Evol. Microbiol.">
        <title>The Global Catalogue of Microorganisms (GCM) 10K type strain sequencing project: providing services to taxonomists for standard genome sequencing and annotation.</title>
        <authorList>
            <consortium name="The Broad Institute Genomics Platform"/>
            <consortium name="The Broad Institute Genome Sequencing Center for Infectious Disease"/>
            <person name="Wu L."/>
            <person name="Ma J."/>
        </authorList>
    </citation>
    <scope>NUCLEOTIDE SEQUENCE [LARGE SCALE GENOMIC DNA]</scope>
    <source>
        <strain evidence="2 3">SYNS20</strain>
    </source>
</reference>
<comment type="caution">
    <text evidence="2">The sequence shown here is derived from an EMBL/GenBank/DDBJ whole genome shotgun (WGS) entry which is preliminary data.</text>
</comment>
<feature type="domain" description="Metallo-beta-lactamase" evidence="1">
    <location>
        <begin position="14"/>
        <end position="233"/>
    </location>
</feature>
<accession>A0ABD5T7N6</accession>
<name>A0ABD5T7N6_9EURY</name>